<evidence type="ECO:0000259" key="1">
    <source>
        <dbReference type="Pfam" id="PF12736"/>
    </source>
</evidence>
<feature type="domain" description="CABIT" evidence="1">
    <location>
        <begin position="28"/>
        <end position="159"/>
    </location>
</feature>
<evidence type="ECO:0000313" key="2">
    <source>
        <dbReference type="EMBL" id="OWF48623.1"/>
    </source>
</evidence>
<keyword evidence="3" id="KW-1185">Reference proteome</keyword>
<proteinExistence type="predicted"/>
<gene>
    <name evidence="2" type="ORF">KP79_PYT01147</name>
</gene>
<evidence type="ECO:0000313" key="3">
    <source>
        <dbReference type="Proteomes" id="UP000242188"/>
    </source>
</evidence>
<dbReference type="EMBL" id="NEDP02003460">
    <property type="protein sequence ID" value="OWF48623.1"/>
    <property type="molecule type" value="Genomic_DNA"/>
</dbReference>
<dbReference type="Pfam" id="PF12736">
    <property type="entry name" value="CABIT"/>
    <property type="match status" value="1"/>
</dbReference>
<dbReference type="OrthoDB" id="6069759at2759"/>
<dbReference type="Proteomes" id="UP000242188">
    <property type="component" value="Unassembled WGS sequence"/>
</dbReference>
<organism evidence="2 3">
    <name type="scientific">Mizuhopecten yessoensis</name>
    <name type="common">Japanese scallop</name>
    <name type="synonym">Patinopecten yessoensis</name>
    <dbReference type="NCBI Taxonomy" id="6573"/>
    <lineage>
        <taxon>Eukaryota</taxon>
        <taxon>Metazoa</taxon>
        <taxon>Spiralia</taxon>
        <taxon>Lophotrochozoa</taxon>
        <taxon>Mollusca</taxon>
        <taxon>Bivalvia</taxon>
        <taxon>Autobranchia</taxon>
        <taxon>Pteriomorphia</taxon>
        <taxon>Pectinida</taxon>
        <taxon>Pectinoidea</taxon>
        <taxon>Pectinidae</taxon>
        <taxon>Mizuhopecten</taxon>
    </lineage>
</organism>
<dbReference type="InterPro" id="IPR025946">
    <property type="entry name" value="CABIT_dom"/>
</dbReference>
<protein>
    <recommendedName>
        <fullName evidence="1">CABIT domain-containing protein</fullName>
    </recommendedName>
</protein>
<name>A0A210QIN5_MIZYE</name>
<reference evidence="2 3" key="1">
    <citation type="journal article" date="2017" name="Nat. Ecol. Evol.">
        <title>Scallop genome provides insights into evolution of bilaterian karyotype and development.</title>
        <authorList>
            <person name="Wang S."/>
            <person name="Zhang J."/>
            <person name="Jiao W."/>
            <person name="Li J."/>
            <person name="Xun X."/>
            <person name="Sun Y."/>
            <person name="Guo X."/>
            <person name="Huan P."/>
            <person name="Dong B."/>
            <person name="Zhang L."/>
            <person name="Hu X."/>
            <person name="Sun X."/>
            <person name="Wang J."/>
            <person name="Zhao C."/>
            <person name="Wang Y."/>
            <person name="Wang D."/>
            <person name="Huang X."/>
            <person name="Wang R."/>
            <person name="Lv J."/>
            <person name="Li Y."/>
            <person name="Zhang Z."/>
            <person name="Liu B."/>
            <person name="Lu W."/>
            <person name="Hui Y."/>
            <person name="Liang J."/>
            <person name="Zhou Z."/>
            <person name="Hou R."/>
            <person name="Li X."/>
            <person name="Liu Y."/>
            <person name="Li H."/>
            <person name="Ning X."/>
            <person name="Lin Y."/>
            <person name="Zhao L."/>
            <person name="Xing Q."/>
            <person name="Dou J."/>
            <person name="Li Y."/>
            <person name="Mao J."/>
            <person name="Guo H."/>
            <person name="Dou H."/>
            <person name="Li T."/>
            <person name="Mu C."/>
            <person name="Jiang W."/>
            <person name="Fu Q."/>
            <person name="Fu X."/>
            <person name="Miao Y."/>
            <person name="Liu J."/>
            <person name="Yu Q."/>
            <person name="Li R."/>
            <person name="Liao H."/>
            <person name="Li X."/>
            <person name="Kong Y."/>
            <person name="Jiang Z."/>
            <person name="Chourrout D."/>
            <person name="Li R."/>
            <person name="Bao Z."/>
        </authorList>
    </citation>
    <scope>NUCLEOTIDE SEQUENCE [LARGE SCALE GENOMIC DNA]</scope>
    <source>
        <strain evidence="2 3">PY_sf001</strain>
    </source>
</reference>
<dbReference type="AlphaFoldDB" id="A0A210QIN5"/>
<comment type="caution">
    <text evidence="2">The sequence shown here is derived from an EMBL/GenBank/DDBJ whole genome shotgun (WGS) entry which is preliminary data.</text>
</comment>
<sequence length="361" mass="40277">MAVASAAETLTWSQNVCTLGEAIVSHTLPVLVRVEERSCGHQDTTLSHGDILKLDTIHWIPSVQACSLTRKLESSSWEFIHNKDTFSIPLGYKGLLRLTNPNARMTVFGSVKEVLKARPRYVRTIEPVIQNGQVVIGKKCDLEITICAEQVVCTYADNTYVLDEDTETKLLHLPDDSLYTLQEVCDRYPYPQCVSFIKNDYTEWLPAEIGTNFIREVGADQELIEGTFQLSGAIQQDLVVGCCKAVCEAPCGSGIAPNDQNVIIIRPDSSTVKHVHVVVCQAENSRAYQSFIGSHFQWETGLDQSILDEAIIMDFLILKDSRPTVNNTRHPTELTGSYLCITFMFTVSAKILTIQSDMIRN</sequence>
<accession>A0A210QIN5</accession>